<gene>
    <name evidence="1" type="ORF">ACHAWU_007722</name>
</gene>
<dbReference type="EMBL" id="JALLBG020000287">
    <property type="protein sequence ID" value="KAL3756881.1"/>
    <property type="molecule type" value="Genomic_DNA"/>
</dbReference>
<organism evidence="1 2">
    <name type="scientific">Discostella pseudostelligera</name>
    <dbReference type="NCBI Taxonomy" id="259834"/>
    <lineage>
        <taxon>Eukaryota</taxon>
        <taxon>Sar</taxon>
        <taxon>Stramenopiles</taxon>
        <taxon>Ochrophyta</taxon>
        <taxon>Bacillariophyta</taxon>
        <taxon>Coscinodiscophyceae</taxon>
        <taxon>Thalassiosirophycidae</taxon>
        <taxon>Stephanodiscales</taxon>
        <taxon>Stephanodiscaceae</taxon>
        <taxon>Discostella</taxon>
    </lineage>
</organism>
<dbReference type="AlphaFoldDB" id="A0ABD3M2B8"/>
<keyword evidence="2" id="KW-1185">Reference proteome</keyword>
<evidence type="ECO:0000313" key="1">
    <source>
        <dbReference type="EMBL" id="KAL3756881.1"/>
    </source>
</evidence>
<name>A0ABD3M2B8_9STRA</name>
<proteinExistence type="predicted"/>
<sequence length="84" mass="9479">MFRQLISKVFVPNLEKDLTRAVGREVAKMESTTVNFAPQVYGYRPKITSAMGGAFGTSTPMRQQQQIMTRVDIPFKANLGLFHE</sequence>
<comment type="caution">
    <text evidence="1">The sequence shown here is derived from an EMBL/GenBank/DDBJ whole genome shotgun (WGS) entry which is preliminary data.</text>
</comment>
<accession>A0ABD3M2B8</accession>
<protein>
    <submittedName>
        <fullName evidence="1">Uncharacterized protein</fullName>
    </submittedName>
</protein>
<reference evidence="1 2" key="1">
    <citation type="submission" date="2024-10" db="EMBL/GenBank/DDBJ databases">
        <title>Updated reference genomes for cyclostephanoid diatoms.</title>
        <authorList>
            <person name="Roberts W.R."/>
            <person name="Alverson A.J."/>
        </authorList>
    </citation>
    <scope>NUCLEOTIDE SEQUENCE [LARGE SCALE GENOMIC DNA]</scope>
    <source>
        <strain evidence="1 2">AJA232-27</strain>
    </source>
</reference>
<evidence type="ECO:0000313" key="2">
    <source>
        <dbReference type="Proteomes" id="UP001530293"/>
    </source>
</evidence>
<dbReference type="Proteomes" id="UP001530293">
    <property type="component" value="Unassembled WGS sequence"/>
</dbReference>